<evidence type="ECO:0000313" key="3">
    <source>
        <dbReference type="Proteomes" id="UP001229421"/>
    </source>
</evidence>
<feature type="region of interest" description="Disordered" evidence="1">
    <location>
        <begin position="121"/>
        <end position="143"/>
    </location>
</feature>
<comment type="caution">
    <text evidence="2">The sequence shown here is derived from an EMBL/GenBank/DDBJ whole genome shotgun (WGS) entry which is preliminary data.</text>
</comment>
<dbReference type="Proteomes" id="UP001229421">
    <property type="component" value="Unassembled WGS sequence"/>
</dbReference>
<gene>
    <name evidence="2" type="ORF">QVD17_09063</name>
</gene>
<reference evidence="2" key="1">
    <citation type="journal article" date="2023" name="bioRxiv">
        <title>Improved chromosome-level genome assembly for marigold (Tagetes erecta).</title>
        <authorList>
            <person name="Jiang F."/>
            <person name="Yuan L."/>
            <person name="Wang S."/>
            <person name="Wang H."/>
            <person name="Xu D."/>
            <person name="Wang A."/>
            <person name="Fan W."/>
        </authorList>
    </citation>
    <scope>NUCLEOTIDE SEQUENCE</scope>
    <source>
        <strain evidence="2">WSJ</strain>
        <tissue evidence="2">Leaf</tissue>
    </source>
</reference>
<evidence type="ECO:0000256" key="1">
    <source>
        <dbReference type="SAM" id="MobiDB-lite"/>
    </source>
</evidence>
<keyword evidence="3" id="KW-1185">Reference proteome</keyword>
<organism evidence="2 3">
    <name type="scientific">Tagetes erecta</name>
    <name type="common">African marigold</name>
    <dbReference type="NCBI Taxonomy" id="13708"/>
    <lineage>
        <taxon>Eukaryota</taxon>
        <taxon>Viridiplantae</taxon>
        <taxon>Streptophyta</taxon>
        <taxon>Embryophyta</taxon>
        <taxon>Tracheophyta</taxon>
        <taxon>Spermatophyta</taxon>
        <taxon>Magnoliopsida</taxon>
        <taxon>eudicotyledons</taxon>
        <taxon>Gunneridae</taxon>
        <taxon>Pentapetalae</taxon>
        <taxon>asterids</taxon>
        <taxon>campanulids</taxon>
        <taxon>Asterales</taxon>
        <taxon>Asteraceae</taxon>
        <taxon>Asteroideae</taxon>
        <taxon>Heliantheae alliance</taxon>
        <taxon>Tageteae</taxon>
        <taxon>Tagetes</taxon>
    </lineage>
</organism>
<accession>A0AAD8L3W5</accession>
<sequence length="143" mass="15772">MKKGKHTIIPNEESEVMKKKKKIVDRSKLDEDVIQNVNTSLAKELSMMKTKLMNLKEMEKYREVEMFEISEGTVKVNSGASKVLEGIKAEVIPGEQVESNFVEVVNAEAEIPDNVASRQSICSVTPPKTPESEEATKTGSGCG</sequence>
<proteinExistence type="predicted"/>
<dbReference type="EMBL" id="JAUHHV010000002">
    <property type="protein sequence ID" value="KAK1432171.1"/>
    <property type="molecule type" value="Genomic_DNA"/>
</dbReference>
<name>A0AAD8L3W5_TARER</name>
<protein>
    <submittedName>
        <fullName evidence="2">Uncharacterized protein</fullName>
    </submittedName>
</protein>
<dbReference type="AlphaFoldDB" id="A0AAD8L3W5"/>
<evidence type="ECO:0000313" key="2">
    <source>
        <dbReference type="EMBL" id="KAK1432171.1"/>
    </source>
</evidence>